<feature type="binding site" evidence="7 9">
    <location>
        <position position="402"/>
    </location>
    <ligand>
        <name>Zn(2+)</name>
        <dbReference type="ChEBI" id="CHEBI:29105"/>
        <note>catalytic</note>
    </ligand>
</feature>
<dbReference type="Pfam" id="PF05986">
    <property type="entry name" value="ADAMTS_spacer1"/>
    <property type="match status" value="1"/>
</dbReference>
<evidence type="ECO:0000256" key="3">
    <source>
        <dbReference type="ARBA" id="ARBA00022530"/>
    </source>
</evidence>
<feature type="disulfide bond" evidence="8">
    <location>
        <begin position="527"/>
        <end position="565"/>
    </location>
</feature>
<feature type="disulfide bond" evidence="8">
    <location>
        <begin position="317"/>
        <end position="376"/>
    </location>
</feature>
<keyword evidence="12" id="KW-0645">Protease</keyword>
<evidence type="ECO:0000256" key="5">
    <source>
        <dbReference type="ARBA" id="ARBA00023180"/>
    </source>
</evidence>
<dbReference type="GO" id="GO:0031012">
    <property type="term" value="C:extracellular matrix"/>
    <property type="evidence" value="ECO:0007669"/>
    <property type="project" value="TreeGrafter"/>
</dbReference>
<dbReference type="Pfam" id="PF19030">
    <property type="entry name" value="TSP1_ADAMTS"/>
    <property type="match status" value="2"/>
</dbReference>
<dbReference type="CDD" id="cd04273">
    <property type="entry name" value="ZnMc_ADAMTS_like"/>
    <property type="match status" value="1"/>
</dbReference>
<accession>A0AAD9VA55</accession>
<evidence type="ECO:0000256" key="6">
    <source>
        <dbReference type="PIRSR" id="PIRSR613273-1"/>
    </source>
</evidence>
<dbReference type="SUPFAM" id="SSF55486">
    <property type="entry name" value="Metalloproteases ('zincins'), catalytic domain"/>
    <property type="match status" value="1"/>
</dbReference>
<feature type="binding site" evidence="7">
    <location>
        <position position="244"/>
    </location>
    <ligand>
        <name>Ca(2+)</name>
        <dbReference type="ChEBI" id="CHEBI:29108"/>
        <label>2</label>
    </ligand>
</feature>
<feature type="domain" description="Peptidase M12B" evidence="11">
    <location>
        <begin position="241"/>
        <end position="453"/>
    </location>
</feature>
<dbReference type="GO" id="GO:0004222">
    <property type="term" value="F:metalloendopeptidase activity"/>
    <property type="evidence" value="ECO:0007669"/>
    <property type="project" value="InterPro"/>
</dbReference>
<dbReference type="PROSITE" id="PS50092">
    <property type="entry name" value="TSP1"/>
    <property type="match status" value="2"/>
</dbReference>
<keyword evidence="7" id="KW-0106">Calcium</keyword>
<feature type="disulfide bond" evidence="8">
    <location>
        <begin position="346"/>
        <end position="357"/>
    </location>
</feature>
<evidence type="ECO:0000256" key="7">
    <source>
        <dbReference type="PIRSR" id="PIRSR613273-2"/>
    </source>
</evidence>
<feature type="binding site" evidence="7">
    <location>
        <position position="328"/>
    </location>
    <ligand>
        <name>Ca(2+)</name>
        <dbReference type="ChEBI" id="CHEBI:29108"/>
        <label>1</label>
    </ligand>
</feature>
<evidence type="ECO:0000256" key="2">
    <source>
        <dbReference type="ARBA" id="ARBA00022525"/>
    </source>
</evidence>
<reference evidence="12" key="1">
    <citation type="journal article" date="2023" name="G3 (Bethesda)">
        <title>Whole genome assembly and annotation of the endangered Caribbean coral Acropora cervicornis.</title>
        <authorList>
            <person name="Selwyn J.D."/>
            <person name="Vollmer S.V."/>
        </authorList>
    </citation>
    <scope>NUCLEOTIDE SEQUENCE</scope>
    <source>
        <strain evidence="12">K2</strain>
    </source>
</reference>
<comment type="cofactor">
    <cofactor evidence="7">
        <name>Zn(2+)</name>
        <dbReference type="ChEBI" id="CHEBI:29105"/>
    </cofactor>
    <text evidence="7">Binds 1 zinc ion per subunit.</text>
</comment>
<keyword evidence="12" id="KW-0482">Metalloprotease</keyword>
<proteinExistence type="predicted"/>
<evidence type="ECO:0000256" key="9">
    <source>
        <dbReference type="PROSITE-ProRule" id="PRU00276"/>
    </source>
</evidence>
<keyword evidence="10" id="KW-0732">Signal</keyword>
<feature type="binding site" evidence="7 9">
    <location>
        <position position="392"/>
    </location>
    <ligand>
        <name>Zn(2+)</name>
        <dbReference type="ChEBI" id="CHEBI:29105"/>
        <note>catalytic</note>
    </ligand>
</feature>
<dbReference type="Proteomes" id="UP001249851">
    <property type="component" value="Unassembled WGS sequence"/>
</dbReference>
<gene>
    <name evidence="12" type="ORF">P5673_008671</name>
</gene>
<dbReference type="Pfam" id="PF01421">
    <property type="entry name" value="Reprolysin"/>
    <property type="match status" value="1"/>
</dbReference>
<keyword evidence="5" id="KW-0325">Glycoprotein</keyword>
<dbReference type="InterPro" id="IPR050439">
    <property type="entry name" value="ADAMTS_ADAMTS-like"/>
</dbReference>
<feature type="disulfide bond" evidence="8">
    <location>
        <begin position="523"/>
        <end position="560"/>
    </location>
</feature>
<feature type="binding site" evidence="7">
    <location>
        <position position="451"/>
    </location>
    <ligand>
        <name>Ca(2+)</name>
        <dbReference type="ChEBI" id="CHEBI:29108"/>
        <label>1</label>
    </ligand>
</feature>
<dbReference type="SMART" id="SM00209">
    <property type="entry name" value="TSP1"/>
    <property type="match status" value="3"/>
</dbReference>
<feature type="binding site" evidence="7">
    <location>
        <position position="328"/>
    </location>
    <ligand>
        <name>Ca(2+)</name>
        <dbReference type="ChEBI" id="CHEBI:29108"/>
        <label>2</label>
    </ligand>
</feature>
<name>A0AAD9VA55_ACRCE</name>
<dbReference type="EMBL" id="JARQWQ010000015">
    <property type="protein sequence ID" value="KAK2566911.1"/>
    <property type="molecule type" value="Genomic_DNA"/>
</dbReference>
<feature type="disulfide bond" evidence="8">
    <location>
        <begin position="370"/>
        <end position="448"/>
    </location>
</feature>
<dbReference type="AlphaFoldDB" id="A0AAD9VA55"/>
<protein>
    <submittedName>
        <fullName evidence="12">A disintegrin and metalloproteinase with thrombospondin motifs 6</fullName>
    </submittedName>
</protein>
<dbReference type="PANTHER" id="PTHR13723:SF281">
    <property type="entry name" value="PAPILIN"/>
    <property type="match status" value="1"/>
</dbReference>
<dbReference type="InterPro" id="IPR036383">
    <property type="entry name" value="TSP1_rpt_sf"/>
</dbReference>
<keyword evidence="13" id="KW-1185">Reference proteome</keyword>
<feature type="binding site" evidence="7">
    <location>
        <position position="335"/>
    </location>
    <ligand>
        <name>Ca(2+)</name>
        <dbReference type="ChEBI" id="CHEBI:29108"/>
        <label>1</label>
    </ligand>
</feature>
<feature type="binding site" evidence="7 9">
    <location>
        <position position="396"/>
    </location>
    <ligand>
        <name>Zn(2+)</name>
        <dbReference type="ChEBI" id="CHEBI:29105"/>
        <note>catalytic</note>
    </ligand>
</feature>
<comment type="caution">
    <text evidence="12">The sequence shown here is derived from an EMBL/GenBank/DDBJ whole genome shotgun (WGS) entry which is preliminary data.</text>
</comment>
<dbReference type="Pfam" id="PF00090">
    <property type="entry name" value="TSP_1"/>
    <property type="match status" value="1"/>
</dbReference>
<evidence type="ECO:0000313" key="12">
    <source>
        <dbReference type="EMBL" id="KAK2566911.1"/>
    </source>
</evidence>
<evidence type="ECO:0000313" key="13">
    <source>
        <dbReference type="Proteomes" id="UP001249851"/>
    </source>
</evidence>
<dbReference type="PANTHER" id="PTHR13723">
    <property type="entry name" value="ADAMTS A DISINTEGRIN AND METALLOPROTEASE WITH THROMBOSPONDIN MOTIFS PROTEASE"/>
    <property type="match status" value="1"/>
</dbReference>
<evidence type="ECO:0000256" key="10">
    <source>
        <dbReference type="SAM" id="SignalP"/>
    </source>
</evidence>
<dbReference type="FunFam" id="2.20.100.10:FF:000001">
    <property type="entry name" value="semaphorin-5A isoform X1"/>
    <property type="match status" value="1"/>
</dbReference>
<feature type="active site" evidence="6 9">
    <location>
        <position position="393"/>
    </location>
</feature>
<feature type="binding site" evidence="7">
    <location>
        <position position="448"/>
    </location>
    <ligand>
        <name>Ca(2+)</name>
        <dbReference type="ChEBI" id="CHEBI:29108"/>
        <label>1</label>
    </ligand>
</feature>
<evidence type="ECO:0000256" key="4">
    <source>
        <dbReference type="ARBA" id="ARBA00023157"/>
    </source>
</evidence>
<dbReference type="InterPro" id="IPR013273">
    <property type="entry name" value="ADAMTS/ADAMTS-like"/>
</dbReference>
<evidence type="ECO:0000256" key="1">
    <source>
        <dbReference type="ARBA" id="ARBA00004498"/>
    </source>
</evidence>
<dbReference type="PROSITE" id="PS50215">
    <property type="entry name" value="ADAM_MEPRO"/>
    <property type="match status" value="1"/>
</dbReference>
<dbReference type="Gene3D" id="3.40.390.10">
    <property type="entry name" value="Collagenase (Catalytic Domain)"/>
    <property type="match status" value="1"/>
</dbReference>
<reference evidence="12" key="2">
    <citation type="journal article" date="2023" name="Science">
        <title>Genomic signatures of disease resistance in endangered staghorn corals.</title>
        <authorList>
            <person name="Vollmer S.V."/>
            <person name="Selwyn J.D."/>
            <person name="Despard B.A."/>
            <person name="Roesel C.L."/>
        </authorList>
    </citation>
    <scope>NUCLEOTIDE SEQUENCE</scope>
    <source>
        <strain evidence="12">K2</strain>
    </source>
</reference>
<keyword evidence="3" id="KW-0272">Extracellular matrix</keyword>
<dbReference type="GO" id="GO:0006508">
    <property type="term" value="P:proteolysis"/>
    <property type="evidence" value="ECO:0007669"/>
    <property type="project" value="InterPro"/>
</dbReference>
<evidence type="ECO:0000259" key="11">
    <source>
        <dbReference type="PROSITE" id="PS50215"/>
    </source>
</evidence>
<sequence>MFSTLVFDVLVLLFLPRVSTNVNENVHNLLTPNEKEKIFGAPFLRDVPDYHVTHPVRVDENGNFLSRGLSNSNHRRRRDLSNTIREPVFFYLSAFGQYLHLNVTLNSDLFSPNFAVEVRGNQTSKFYNDVAQCHYTGHVLSEKGLGAKVALSNCDGLCGVIHTPEDIFMITPLPDRLKLNTNETRAHLIHRRSLSDLENLGDALKVEKRSEDWCGVEDAANERSEREVFDLPSSVNYNQEYTIETLVVADKKMTDFHGVEELKTYVPTLINIVYSLIGDSSIGANMKYVLKKLLILEHDQEGLVISSHAGNTMESFCEWAKEQNPGDDKNPDHFDHAALISRYDFCRNADNLQGQSCEKVLGLAQIQGMCSLTGSCTLSKDGGLGTAFTIAHETGHNLGAQHDGAGNTCVNKKNIMATQASGKQTAFEWSSCSRNAINAFLSGDHSSCLKDKPQKAVTLPQRLPGEIYTADDQCSRAFGDKSHICSAPFAKEWCRRGNCVPYGSEGPEAVDGGYGPWGDWSECSHSCGGGLTIRKRLCDSPRPQHGGKLCQGHPAAYQYCNTSKCPKGTPSPREDQCAAKRQIRFVDGNKYHWTYSAAIPVTAGLECKLSCIAEVGIRQYAKLSFGHVADGTRLFDRCGVCNGDGTACIGKRLTYKGLPKPMKGHYQPIGFLPAGARNIQIKEVKGVKNYLAMMAIGGKDLLNMDFRIKPRSFNFVGAGTRFKYTRDQLKREKITAQGPLTQSVELLYLVQSWKEEYEVRIRYLVPNRRQKIADTEFVRSLEHKKVSFKWTRRSLGCSESCGGGVELIKSVCVRVDDESLVSDHFCEGRRPVYRRVFPSRWKTGEWTECTKSCNDGDKPGERSREVLCADESHGIEIEVEQSHCKEPKPISHETCAIQACPAEWVTGKSGPCSATCGRGMRDIEVVCVMKTEVNAKEPVDENKCKGTKPPTKASCYTGIPC</sequence>
<dbReference type="Pfam" id="PF01562">
    <property type="entry name" value="Pep_M12B_propep"/>
    <property type="match status" value="1"/>
</dbReference>
<feature type="chain" id="PRO_5042028323" evidence="10">
    <location>
        <begin position="21"/>
        <end position="961"/>
    </location>
</feature>
<organism evidence="12 13">
    <name type="scientific">Acropora cervicornis</name>
    <name type="common">Staghorn coral</name>
    <dbReference type="NCBI Taxonomy" id="6130"/>
    <lineage>
        <taxon>Eukaryota</taxon>
        <taxon>Metazoa</taxon>
        <taxon>Cnidaria</taxon>
        <taxon>Anthozoa</taxon>
        <taxon>Hexacorallia</taxon>
        <taxon>Scleractinia</taxon>
        <taxon>Astrocoeniina</taxon>
        <taxon>Acroporidae</taxon>
        <taxon>Acropora</taxon>
    </lineage>
</organism>
<dbReference type="SUPFAM" id="SSF82895">
    <property type="entry name" value="TSP-1 type 1 repeat"/>
    <property type="match status" value="3"/>
</dbReference>
<feature type="binding site" evidence="7">
    <location>
        <position position="244"/>
    </location>
    <ligand>
        <name>Ca(2+)</name>
        <dbReference type="ChEBI" id="CHEBI:29108"/>
        <label>1</label>
    </ligand>
</feature>
<feature type="disulfide bond" evidence="8">
    <location>
        <begin position="538"/>
        <end position="550"/>
    </location>
</feature>
<dbReference type="GO" id="GO:0030198">
    <property type="term" value="P:extracellular matrix organization"/>
    <property type="evidence" value="ECO:0007669"/>
    <property type="project" value="InterPro"/>
</dbReference>
<keyword evidence="7 9" id="KW-0479">Metal-binding</keyword>
<comment type="caution">
    <text evidence="9">Lacks conserved residue(s) required for the propagation of feature annotation.</text>
</comment>
<dbReference type="Gene3D" id="2.20.100.10">
    <property type="entry name" value="Thrombospondin type-1 (TSP1) repeat"/>
    <property type="match status" value="2"/>
</dbReference>
<feature type="signal peptide" evidence="10">
    <location>
        <begin position="1"/>
        <end position="20"/>
    </location>
</feature>
<dbReference type="InterPro" id="IPR001590">
    <property type="entry name" value="Peptidase_M12B"/>
</dbReference>
<feature type="disulfide bond" evidence="8">
    <location>
        <begin position="409"/>
        <end position="432"/>
    </location>
</feature>
<dbReference type="Gene3D" id="2.60.120.830">
    <property type="match status" value="1"/>
</dbReference>
<dbReference type="InterPro" id="IPR010294">
    <property type="entry name" value="ADAMTS_spacer1"/>
</dbReference>
<dbReference type="InterPro" id="IPR002870">
    <property type="entry name" value="Peptidase_M12B_N"/>
</dbReference>
<keyword evidence="7 9" id="KW-0862">Zinc</keyword>
<dbReference type="InterPro" id="IPR000884">
    <property type="entry name" value="TSP1_rpt"/>
</dbReference>
<keyword evidence="4 8" id="KW-1015">Disulfide bond</keyword>
<comment type="subcellular location">
    <subcellularLocation>
        <location evidence="1">Secreted</location>
        <location evidence="1">Extracellular space</location>
        <location evidence="1">Extracellular matrix</location>
    </subcellularLocation>
</comment>
<dbReference type="PRINTS" id="PR01857">
    <property type="entry name" value="ADAMTSFAMILY"/>
</dbReference>
<feature type="binding site" evidence="7">
    <location>
        <position position="451"/>
    </location>
    <ligand>
        <name>Ca(2+)</name>
        <dbReference type="ChEBI" id="CHEBI:29108"/>
        <label>2</label>
    </ligand>
</feature>
<dbReference type="InterPro" id="IPR024079">
    <property type="entry name" value="MetalloPept_cat_dom_sf"/>
</dbReference>
<keyword evidence="2" id="KW-0964">Secreted</keyword>
<dbReference type="GO" id="GO:0046872">
    <property type="term" value="F:metal ion binding"/>
    <property type="evidence" value="ECO:0007669"/>
    <property type="project" value="UniProtKB-KW"/>
</dbReference>
<evidence type="ECO:0000256" key="8">
    <source>
        <dbReference type="PIRSR" id="PIRSR613273-3"/>
    </source>
</evidence>
<keyword evidence="12" id="KW-0378">Hydrolase</keyword>